<gene>
    <name evidence="1" type="ORF">WG926_16650</name>
</gene>
<evidence type="ECO:0008006" key="3">
    <source>
        <dbReference type="Google" id="ProtNLM"/>
    </source>
</evidence>
<sequence length="261" mass="27881">MPADHTTPASPTIARIDHDAVILLVRRGQGSPRRLETLRAAVAARLRDTAGFDGPVVLAFTELAVPAVSGALGDLAGGGHHAVLLVDLVVPAEMSLRGWLPGALHDWAQRHAITLDISFSAPVEGDPLFVDAIAARIAASDHDDIRNSPAIDTRPSWNDPPEHAHHIFACDGPRCAHRGAGPVWTALLAALEAAGLRNKTPDRVMMTRSRCLFPCNRGPVLTLHPGGYWYAVPDAAAARRIVDEHLKQGRPVGDLLFRAAT</sequence>
<reference evidence="1 2" key="1">
    <citation type="submission" date="2024-03" db="EMBL/GenBank/DDBJ databases">
        <title>High-quality draft genome sequencing of Tistrella sp. BH-R2-4.</title>
        <authorList>
            <person name="Dong C."/>
        </authorList>
    </citation>
    <scope>NUCLEOTIDE SEQUENCE [LARGE SCALE GENOMIC DNA]</scope>
    <source>
        <strain evidence="1 2">BH-R2-4</strain>
    </source>
</reference>
<dbReference type="SUPFAM" id="SSF52833">
    <property type="entry name" value="Thioredoxin-like"/>
    <property type="match status" value="1"/>
</dbReference>
<protein>
    <recommendedName>
        <fullName evidence="3">Ferredoxin</fullName>
    </recommendedName>
</protein>
<comment type="caution">
    <text evidence="1">The sequence shown here is derived from an EMBL/GenBank/DDBJ whole genome shotgun (WGS) entry which is preliminary data.</text>
</comment>
<dbReference type="Proteomes" id="UP001413721">
    <property type="component" value="Unassembled WGS sequence"/>
</dbReference>
<keyword evidence="2" id="KW-1185">Reference proteome</keyword>
<accession>A0ABU9YMC0</accession>
<dbReference type="InterPro" id="IPR036249">
    <property type="entry name" value="Thioredoxin-like_sf"/>
</dbReference>
<name>A0ABU9YMC0_9PROT</name>
<dbReference type="Gene3D" id="3.40.50.1400">
    <property type="match status" value="1"/>
</dbReference>
<evidence type="ECO:0000313" key="2">
    <source>
        <dbReference type="Proteomes" id="UP001413721"/>
    </source>
</evidence>
<dbReference type="SUPFAM" id="SSF53800">
    <property type="entry name" value="Chelatase"/>
    <property type="match status" value="1"/>
</dbReference>
<dbReference type="CDD" id="cd02980">
    <property type="entry name" value="TRX_Fd_family"/>
    <property type="match status" value="1"/>
</dbReference>
<evidence type="ECO:0000313" key="1">
    <source>
        <dbReference type="EMBL" id="MEN2989949.1"/>
    </source>
</evidence>
<proteinExistence type="predicted"/>
<dbReference type="Gene3D" id="3.40.30.10">
    <property type="entry name" value="Glutaredoxin"/>
    <property type="match status" value="1"/>
</dbReference>
<dbReference type="RefSeq" id="WP_345935191.1">
    <property type="nucleotide sequence ID" value="NZ_JBBKTV010000010.1"/>
</dbReference>
<dbReference type="EMBL" id="JBBKTW010000006">
    <property type="protein sequence ID" value="MEN2989949.1"/>
    <property type="molecule type" value="Genomic_DNA"/>
</dbReference>
<organism evidence="1 2">
    <name type="scientific">Tistrella arctica</name>
    <dbReference type="NCBI Taxonomy" id="3133430"/>
    <lineage>
        <taxon>Bacteria</taxon>
        <taxon>Pseudomonadati</taxon>
        <taxon>Pseudomonadota</taxon>
        <taxon>Alphaproteobacteria</taxon>
        <taxon>Geminicoccales</taxon>
        <taxon>Geminicoccaceae</taxon>
        <taxon>Tistrella</taxon>
    </lineage>
</organism>